<dbReference type="Pfam" id="PF00251">
    <property type="entry name" value="Glyco_hydro_32N"/>
    <property type="match status" value="1"/>
</dbReference>
<dbReference type="Gene3D" id="2.60.120.560">
    <property type="entry name" value="Exo-inulinase, domain 1"/>
    <property type="match status" value="1"/>
</dbReference>
<evidence type="ECO:0000256" key="2">
    <source>
        <dbReference type="ARBA" id="ARBA00022801"/>
    </source>
</evidence>
<dbReference type="InterPro" id="IPR013189">
    <property type="entry name" value="Glyco_hydro_32_C"/>
</dbReference>
<reference evidence="8" key="1">
    <citation type="submission" date="2024-02" db="EMBL/GenBank/DDBJ databases">
        <authorList>
            <consortium name="ELIXIR-Norway"/>
            <consortium name="Elixir Norway"/>
        </authorList>
    </citation>
    <scope>NUCLEOTIDE SEQUENCE</scope>
</reference>
<keyword evidence="5" id="KW-1133">Transmembrane helix</keyword>
<name>A0ABP0UDY5_9BRYO</name>
<dbReference type="InterPro" id="IPR050551">
    <property type="entry name" value="Fructan_Metab_Enzymes"/>
</dbReference>
<dbReference type="EMBL" id="OZ019895">
    <property type="protein sequence ID" value="CAK9219602.1"/>
    <property type="molecule type" value="Genomic_DNA"/>
</dbReference>
<dbReference type="InterPro" id="IPR013148">
    <property type="entry name" value="Glyco_hydro_32_N"/>
</dbReference>
<dbReference type="Proteomes" id="UP001497512">
    <property type="component" value="Chromosome 3"/>
</dbReference>
<keyword evidence="5" id="KW-0472">Membrane</keyword>
<sequence>MFSHYTHPLLPLPSSPFPPTPHPHLFPSLTLTHPSLVMFKKKYYLNEGVAVVDEQQHYVALADGPGDVEAYYGLGSGSDEKSSDDWGSVGVIGKNGRRALLLLTLGWLAALVFVGMRSFGWEKVWSGSNGTAIALKDPPLGPGDPGVPIPYPKTLTAYHCRPAKNWISGPMYYKGYYHIFYQYNPGKAVWGNITWGHGVSKDMVQWTFLHPALAPKEWYDIKGTWSGSVTIRPDGLPLIYYTGSSAADEQMASIAEPKDPSDPMLREWVKYTHNPILRPPPAILIRDFRDPTTAWMGADGVYRLSVGSKIGRAGVALMYKSKDLYNWEYQGEENLLHAVAGTGMWECVDFYPVGPLGEPTPPLGTHGPGVHHVLKVSLDDERHDWYALGFYDTEKDIFIPDNPIIDVGIGLRYNYGKFYASKSFIDPVKQRRIIWGFVNESDPEVYDVAKGWNTVMGIPRTVWYDNDTGINVIQLPIDEIDQLRGSKLTKKAVHLPPGSVVPVEGAVGDQLDIEVVFEYPNVSIVGETEKNLDEHFECGQGGAQARGTFGPFGLLLLADKNLTELSAVFFYISHVKNAGWTTRFCADPTRGSLAKGIDTTIYGSFVNVLESEDFLSARIFVDKSVIETFVQGGRMTVNMRAYPTIAYESNANVFFFNNGTSPIKVRSIDVWQMQAATMLNL</sequence>
<dbReference type="Pfam" id="PF08244">
    <property type="entry name" value="Glyco_hydro_32C"/>
    <property type="match status" value="1"/>
</dbReference>
<evidence type="ECO:0000259" key="6">
    <source>
        <dbReference type="Pfam" id="PF00251"/>
    </source>
</evidence>
<protein>
    <submittedName>
        <fullName evidence="8">Uncharacterized protein</fullName>
    </submittedName>
</protein>
<proteinExistence type="inferred from homology"/>
<comment type="similarity">
    <text evidence="1 4">Belongs to the glycosyl hydrolase 32 family.</text>
</comment>
<dbReference type="InterPro" id="IPR001362">
    <property type="entry name" value="Glyco_hydro_32"/>
</dbReference>
<evidence type="ECO:0000256" key="4">
    <source>
        <dbReference type="RuleBase" id="RU362110"/>
    </source>
</evidence>
<keyword evidence="2 4" id="KW-0378">Hydrolase</keyword>
<accession>A0ABP0UDY5</accession>
<evidence type="ECO:0000259" key="7">
    <source>
        <dbReference type="Pfam" id="PF08244"/>
    </source>
</evidence>
<keyword evidence="5" id="KW-0812">Transmembrane</keyword>
<gene>
    <name evidence="8" type="ORF">CSSPTR1EN2_LOCUS14671</name>
</gene>
<evidence type="ECO:0000313" key="9">
    <source>
        <dbReference type="Proteomes" id="UP001497512"/>
    </source>
</evidence>
<evidence type="ECO:0000256" key="3">
    <source>
        <dbReference type="ARBA" id="ARBA00023295"/>
    </source>
</evidence>
<dbReference type="InterPro" id="IPR013320">
    <property type="entry name" value="ConA-like_dom_sf"/>
</dbReference>
<dbReference type="Gene3D" id="2.115.10.20">
    <property type="entry name" value="Glycosyl hydrolase domain, family 43"/>
    <property type="match status" value="1"/>
</dbReference>
<feature type="domain" description="Glycosyl hydrolase family 32 C-terminal" evidence="7">
    <location>
        <begin position="479"/>
        <end position="672"/>
    </location>
</feature>
<dbReference type="SUPFAM" id="SSF75005">
    <property type="entry name" value="Arabinanase/levansucrase/invertase"/>
    <property type="match status" value="1"/>
</dbReference>
<feature type="domain" description="Glycosyl hydrolase family 32 N-terminal" evidence="6">
    <location>
        <begin position="159"/>
        <end position="476"/>
    </location>
</feature>
<keyword evidence="3 4" id="KW-0326">Glycosidase</keyword>
<evidence type="ECO:0000256" key="5">
    <source>
        <dbReference type="SAM" id="Phobius"/>
    </source>
</evidence>
<feature type="transmembrane region" description="Helical" evidence="5">
    <location>
        <begin position="99"/>
        <end position="119"/>
    </location>
</feature>
<dbReference type="InterPro" id="IPR023296">
    <property type="entry name" value="Glyco_hydro_beta-prop_sf"/>
</dbReference>
<dbReference type="CDD" id="cd18624">
    <property type="entry name" value="GH32_Fruct1-like"/>
    <property type="match status" value="1"/>
</dbReference>
<evidence type="ECO:0000313" key="8">
    <source>
        <dbReference type="EMBL" id="CAK9219602.1"/>
    </source>
</evidence>
<dbReference type="SMART" id="SM00640">
    <property type="entry name" value="Glyco_32"/>
    <property type="match status" value="1"/>
</dbReference>
<dbReference type="PANTHER" id="PTHR31953">
    <property type="entry name" value="BETA-FRUCTOFURANOSIDASE, INSOLUBLE ISOENZYME CWINV1-RELATED"/>
    <property type="match status" value="1"/>
</dbReference>
<dbReference type="SUPFAM" id="SSF49899">
    <property type="entry name" value="Concanavalin A-like lectins/glucanases"/>
    <property type="match status" value="1"/>
</dbReference>
<evidence type="ECO:0000256" key="1">
    <source>
        <dbReference type="ARBA" id="ARBA00009902"/>
    </source>
</evidence>
<organism evidence="8 9">
    <name type="scientific">Sphagnum troendelagicum</name>
    <dbReference type="NCBI Taxonomy" id="128251"/>
    <lineage>
        <taxon>Eukaryota</taxon>
        <taxon>Viridiplantae</taxon>
        <taxon>Streptophyta</taxon>
        <taxon>Embryophyta</taxon>
        <taxon>Bryophyta</taxon>
        <taxon>Sphagnophytina</taxon>
        <taxon>Sphagnopsida</taxon>
        <taxon>Sphagnales</taxon>
        <taxon>Sphagnaceae</taxon>
        <taxon>Sphagnum</taxon>
    </lineage>
</organism>
<keyword evidence="9" id="KW-1185">Reference proteome</keyword>